<organism evidence="2">
    <name type="scientific">marine sediment metagenome</name>
    <dbReference type="NCBI Taxonomy" id="412755"/>
    <lineage>
        <taxon>unclassified sequences</taxon>
        <taxon>metagenomes</taxon>
        <taxon>ecological metagenomes</taxon>
    </lineage>
</organism>
<evidence type="ECO:0000256" key="1">
    <source>
        <dbReference type="ARBA" id="ARBA00009820"/>
    </source>
</evidence>
<dbReference type="Pfam" id="PF07676">
    <property type="entry name" value="PD40"/>
    <property type="match status" value="3"/>
</dbReference>
<proteinExistence type="inferred from homology"/>
<dbReference type="SUPFAM" id="SSF82171">
    <property type="entry name" value="DPP6 N-terminal domain-like"/>
    <property type="match status" value="1"/>
</dbReference>
<gene>
    <name evidence="2" type="ORF">S12H4_36914</name>
</gene>
<evidence type="ECO:0008006" key="3">
    <source>
        <dbReference type="Google" id="ProtNLM"/>
    </source>
</evidence>
<comment type="similarity">
    <text evidence="1">Belongs to the TolB family.</text>
</comment>
<dbReference type="Gene3D" id="2.120.10.30">
    <property type="entry name" value="TolB, C-terminal domain"/>
    <property type="match status" value="2"/>
</dbReference>
<accession>X1TUG7</accession>
<comment type="caution">
    <text evidence="2">The sequence shown here is derived from an EMBL/GenBank/DDBJ whole genome shotgun (WGS) entry which is preliminary data.</text>
</comment>
<dbReference type="InterPro" id="IPR011042">
    <property type="entry name" value="6-blade_b-propeller_TolB-like"/>
</dbReference>
<protein>
    <recommendedName>
        <fullName evidence="3">Dipeptidylpeptidase IV N-terminal domain-containing protein</fullName>
    </recommendedName>
</protein>
<sequence length="268" mass="30587">LLSTDGIREIPLVKHPSHDELLGWAPDGKNIIFASGRDGTFSLWNLQIDDGKPQGKPERVRSSLGLIEPLGFTREGSFYYGYSKKNNNIYSVELDPETGEILALPKKIITRFEGYNQSPIYSPDGKYLAYISRRFPMTIYPDYTIAKLGGNVLCIRSLETGKEREIFPNLKNKFFHPRWSPDGSSVFVMVWDTNDIYRIDTQTGKAALVLFDDKMDASPFELSPDGKTIFFVRRDRKAKIYQFIAQDLKSGDQKELYRSDGDLYINLS</sequence>
<dbReference type="PANTHER" id="PTHR36842">
    <property type="entry name" value="PROTEIN TOLB HOMOLOG"/>
    <property type="match status" value="1"/>
</dbReference>
<dbReference type="PANTHER" id="PTHR36842:SF1">
    <property type="entry name" value="PROTEIN TOLB"/>
    <property type="match status" value="1"/>
</dbReference>
<name>X1TUG7_9ZZZZ</name>
<feature type="non-terminal residue" evidence="2">
    <location>
        <position position="268"/>
    </location>
</feature>
<reference evidence="2" key="1">
    <citation type="journal article" date="2014" name="Front. Microbiol.">
        <title>High frequency of phylogenetically diverse reductive dehalogenase-homologous genes in deep subseafloor sedimentary metagenomes.</title>
        <authorList>
            <person name="Kawai M."/>
            <person name="Futagami T."/>
            <person name="Toyoda A."/>
            <person name="Takaki Y."/>
            <person name="Nishi S."/>
            <person name="Hori S."/>
            <person name="Arai W."/>
            <person name="Tsubouchi T."/>
            <person name="Morono Y."/>
            <person name="Uchiyama I."/>
            <person name="Ito T."/>
            <person name="Fujiyama A."/>
            <person name="Inagaki F."/>
            <person name="Takami H."/>
        </authorList>
    </citation>
    <scope>NUCLEOTIDE SEQUENCE</scope>
    <source>
        <strain evidence="2">Expedition CK06-06</strain>
    </source>
</reference>
<dbReference type="AlphaFoldDB" id="X1TUG7"/>
<feature type="non-terminal residue" evidence="2">
    <location>
        <position position="1"/>
    </location>
</feature>
<evidence type="ECO:0000313" key="2">
    <source>
        <dbReference type="EMBL" id="GAI95006.1"/>
    </source>
</evidence>
<dbReference type="EMBL" id="BARW01022048">
    <property type="protein sequence ID" value="GAI95006.1"/>
    <property type="molecule type" value="Genomic_DNA"/>
</dbReference>
<dbReference type="InterPro" id="IPR011659">
    <property type="entry name" value="WD40"/>
</dbReference>